<gene>
    <name evidence="1" type="ORF">TH6_13145</name>
</gene>
<dbReference type="RefSeq" id="WP_062955617.1">
    <property type="nucleotide sequence ID" value="NZ_JPWB01000005.1"/>
</dbReference>
<protein>
    <submittedName>
        <fullName evidence="1">Uncharacterized protein</fullName>
    </submittedName>
</protein>
<accession>A0A367VAX9</accession>
<sequence>MTEQRLFPKPLSARDITPFSSARQAWFWFVRCQTARIEGARVVADAGEVVRPCDPDDVYNAVMRLKKGGILGDRHLQVLEYFGLVEREPDARDPREKDKGDLWQQALDALENVLITRGIVKRGRDESFHHEDVAVELGGDLSPCGM</sequence>
<organism evidence="1 2">
    <name type="scientific">Thalassospira profundimaris</name>
    <dbReference type="NCBI Taxonomy" id="502049"/>
    <lineage>
        <taxon>Bacteria</taxon>
        <taxon>Pseudomonadati</taxon>
        <taxon>Pseudomonadota</taxon>
        <taxon>Alphaproteobacteria</taxon>
        <taxon>Rhodospirillales</taxon>
        <taxon>Thalassospiraceae</taxon>
        <taxon>Thalassospira</taxon>
    </lineage>
</organism>
<name>A0A367VAX9_9PROT</name>
<dbReference type="Proteomes" id="UP000253061">
    <property type="component" value="Unassembled WGS sequence"/>
</dbReference>
<proteinExistence type="predicted"/>
<evidence type="ECO:0000313" key="1">
    <source>
        <dbReference type="EMBL" id="RCK21542.1"/>
    </source>
</evidence>
<evidence type="ECO:0000313" key="2">
    <source>
        <dbReference type="Proteomes" id="UP000253061"/>
    </source>
</evidence>
<reference evidence="1 2" key="1">
    <citation type="submission" date="2014-07" db="EMBL/GenBank/DDBJ databases">
        <title>Draft genome sequence of Thalassospira profundimaris R8-17.</title>
        <authorList>
            <person name="Lai Q."/>
            <person name="Shao Z."/>
        </authorList>
    </citation>
    <scope>NUCLEOTIDE SEQUENCE [LARGE SCALE GENOMIC DNA]</scope>
    <source>
        <strain evidence="1 2">R8-17</strain>
    </source>
</reference>
<comment type="caution">
    <text evidence="1">The sequence shown here is derived from an EMBL/GenBank/DDBJ whole genome shotgun (WGS) entry which is preliminary data.</text>
</comment>
<dbReference type="EMBL" id="JPWB01000005">
    <property type="protein sequence ID" value="RCK21542.1"/>
    <property type="molecule type" value="Genomic_DNA"/>
</dbReference>
<dbReference type="AlphaFoldDB" id="A0A367VAX9"/>